<organism evidence="1 2">
    <name type="scientific">Chitinophaga defluvii</name>
    <dbReference type="NCBI Taxonomy" id="3163343"/>
    <lineage>
        <taxon>Bacteria</taxon>
        <taxon>Pseudomonadati</taxon>
        <taxon>Bacteroidota</taxon>
        <taxon>Chitinophagia</taxon>
        <taxon>Chitinophagales</taxon>
        <taxon>Chitinophagaceae</taxon>
        <taxon>Chitinophaga</taxon>
    </lineage>
</organism>
<protein>
    <submittedName>
        <fullName evidence="1">Uncharacterized protein</fullName>
    </submittedName>
</protein>
<sequence length="118" mass="13507">MSGNVQTFNEAIAAGYEPRSYLYDTAHLPTGIVHAFLDFKIWTKSGAGITCFFRDEKTERKFRLTVFRRKDNEQYILDDGKIDFRVCPLNILYQLTSDKNTNGNIVLRQADIIHTGNG</sequence>
<proteinExistence type="predicted"/>
<name>A0ABV2T493_9BACT</name>
<dbReference type="Proteomes" id="UP001549749">
    <property type="component" value="Unassembled WGS sequence"/>
</dbReference>
<keyword evidence="2" id="KW-1185">Reference proteome</keyword>
<accession>A0ABV2T493</accession>
<reference evidence="1 2" key="1">
    <citation type="submission" date="2024-06" db="EMBL/GenBank/DDBJ databases">
        <title>Chitinophaga defluvii sp. nov., isolated from municipal sewage.</title>
        <authorList>
            <person name="Zhang L."/>
        </authorList>
    </citation>
    <scope>NUCLEOTIDE SEQUENCE [LARGE SCALE GENOMIC DNA]</scope>
    <source>
        <strain evidence="1 2">H8</strain>
    </source>
</reference>
<evidence type="ECO:0000313" key="2">
    <source>
        <dbReference type="Proteomes" id="UP001549749"/>
    </source>
</evidence>
<dbReference type="EMBL" id="JBEXAC010000001">
    <property type="protein sequence ID" value="MET6997842.1"/>
    <property type="molecule type" value="Genomic_DNA"/>
</dbReference>
<comment type="caution">
    <text evidence="1">The sequence shown here is derived from an EMBL/GenBank/DDBJ whole genome shotgun (WGS) entry which is preliminary data.</text>
</comment>
<evidence type="ECO:0000313" key="1">
    <source>
        <dbReference type="EMBL" id="MET6997842.1"/>
    </source>
</evidence>
<dbReference type="RefSeq" id="WP_354660477.1">
    <property type="nucleotide sequence ID" value="NZ_JBEXAC010000001.1"/>
</dbReference>
<gene>
    <name evidence="1" type="ORF">ABR189_10700</name>
</gene>